<feature type="region of interest" description="Disordered" evidence="1">
    <location>
        <begin position="1"/>
        <end position="51"/>
    </location>
</feature>
<gene>
    <name evidence="2" type="ORF">EVG20_g4440</name>
</gene>
<evidence type="ECO:0000313" key="2">
    <source>
        <dbReference type="EMBL" id="TFY66657.1"/>
    </source>
</evidence>
<evidence type="ECO:0000313" key="3">
    <source>
        <dbReference type="Proteomes" id="UP000298327"/>
    </source>
</evidence>
<reference evidence="2 3" key="1">
    <citation type="submission" date="2019-02" db="EMBL/GenBank/DDBJ databases">
        <title>Genome sequencing of the rare red list fungi Dentipellis fragilis.</title>
        <authorList>
            <person name="Buettner E."/>
            <person name="Kellner H."/>
        </authorList>
    </citation>
    <scope>NUCLEOTIDE SEQUENCE [LARGE SCALE GENOMIC DNA]</scope>
    <source>
        <strain evidence="2 3">DSM 105465</strain>
    </source>
</reference>
<protein>
    <submittedName>
        <fullName evidence="2">Uncharacterized protein</fullName>
    </submittedName>
</protein>
<dbReference type="Proteomes" id="UP000298327">
    <property type="component" value="Unassembled WGS sequence"/>
</dbReference>
<organism evidence="2 3">
    <name type="scientific">Dentipellis fragilis</name>
    <dbReference type="NCBI Taxonomy" id="205917"/>
    <lineage>
        <taxon>Eukaryota</taxon>
        <taxon>Fungi</taxon>
        <taxon>Dikarya</taxon>
        <taxon>Basidiomycota</taxon>
        <taxon>Agaricomycotina</taxon>
        <taxon>Agaricomycetes</taxon>
        <taxon>Russulales</taxon>
        <taxon>Hericiaceae</taxon>
        <taxon>Dentipellis</taxon>
    </lineage>
</organism>
<keyword evidence="3" id="KW-1185">Reference proteome</keyword>
<feature type="region of interest" description="Disordered" evidence="1">
    <location>
        <begin position="87"/>
        <end position="159"/>
    </location>
</feature>
<name>A0A4Y9YY24_9AGAM</name>
<evidence type="ECO:0000256" key="1">
    <source>
        <dbReference type="SAM" id="MobiDB-lite"/>
    </source>
</evidence>
<accession>A0A4Y9YY24</accession>
<proteinExistence type="predicted"/>
<feature type="compositionally biased region" description="Basic and acidic residues" evidence="1">
    <location>
        <begin position="135"/>
        <end position="144"/>
    </location>
</feature>
<dbReference type="AlphaFoldDB" id="A0A4Y9YY24"/>
<feature type="compositionally biased region" description="Low complexity" evidence="1">
    <location>
        <begin position="100"/>
        <end position="114"/>
    </location>
</feature>
<sequence length="275" mass="30625">MAHSQNPHGFSWRGSPRHNSPTPAMAHGAQQRNETRAPDTSSYSGFDATRSQADRVFADDLHLLRTGRASFASSSLTNALGESTFYTESTHSEPVAQQPSTRTSRARSSVAGSSMHRRSADVTSPHETVFSVGHDYQDQWKAERPQPQPAASNSKVPRVLATTPRALAARKGRGAGAQDLFNLNERLPYPWHKFDDPLNRRVIPAAIKYIDVLHERLREKDQVIEEKNQDLETCYSALETAHAEKAKITADMKGFCRTNAHLRELLQNHGVQVHV</sequence>
<dbReference type="EMBL" id="SEOQ01000229">
    <property type="protein sequence ID" value="TFY66657.1"/>
    <property type="molecule type" value="Genomic_DNA"/>
</dbReference>
<comment type="caution">
    <text evidence="2">The sequence shown here is derived from an EMBL/GenBank/DDBJ whole genome shotgun (WGS) entry which is preliminary data.</text>
</comment>